<accession>A0A5B6VNJ5</accession>
<organism evidence="1 2">
    <name type="scientific">Gossypium australe</name>
    <dbReference type="NCBI Taxonomy" id="47621"/>
    <lineage>
        <taxon>Eukaryota</taxon>
        <taxon>Viridiplantae</taxon>
        <taxon>Streptophyta</taxon>
        <taxon>Embryophyta</taxon>
        <taxon>Tracheophyta</taxon>
        <taxon>Spermatophyta</taxon>
        <taxon>Magnoliopsida</taxon>
        <taxon>eudicotyledons</taxon>
        <taxon>Gunneridae</taxon>
        <taxon>Pentapetalae</taxon>
        <taxon>rosids</taxon>
        <taxon>malvids</taxon>
        <taxon>Malvales</taxon>
        <taxon>Malvaceae</taxon>
        <taxon>Malvoideae</taxon>
        <taxon>Gossypium</taxon>
    </lineage>
</organism>
<evidence type="ECO:0000313" key="1">
    <source>
        <dbReference type="EMBL" id="KAA3470594.1"/>
    </source>
</evidence>
<comment type="caution">
    <text evidence="1">The sequence shown here is derived from an EMBL/GenBank/DDBJ whole genome shotgun (WGS) entry which is preliminary data.</text>
</comment>
<sequence length="95" mass="10834">MKLDEIQAMCFLRSFLVYHRIEKLSSVLSFILVLLWCLLRPIAWHLRTERVETAVARVVRSSIHSSECVSVGYTGVVCKEEGLDFEAVHRLSPAS</sequence>
<reference evidence="2" key="1">
    <citation type="journal article" date="2019" name="Plant Biotechnol. J.">
        <title>Genome sequencing of the Australian wild diploid species Gossypium australe highlights disease resistance and delayed gland morphogenesis.</title>
        <authorList>
            <person name="Cai Y."/>
            <person name="Cai X."/>
            <person name="Wang Q."/>
            <person name="Wang P."/>
            <person name="Zhang Y."/>
            <person name="Cai C."/>
            <person name="Xu Y."/>
            <person name="Wang K."/>
            <person name="Zhou Z."/>
            <person name="Wang C."/>
            <person name="Geng S."/>
            <person name="Li B."/>
            <person name="Dong Q."/>
            <person name="Hou Y."/>
            <person name="Wang H."/>
            <person name="Ai P."/>
            <person name="Liu Z."/>
            <person name="Yi F."/>
            <person name="Sun M."/>
            <person name="An G."/>
            <person name="Cheng J."/>
            <person name="Zhang Y."/>
            <person name="Shi Q."/>
            <person name="Xie Y."/>
            <person name="Shi X."/>
            <person name="Chang Y."/>
            <person name="Huang F."/>
            <person name="Chen Y."/>
            <person name="Hong S."/>
            <person name="Mi L."/>
            <person name="Sun Q."/>
            <person name="Zhang L."/>
            <person name="Zhou B."/>
            <person name="Peng R."/>
            <person name="Zhang X."/>
            <person name="Liu F."/>
        </authorList>
    </citation>
    <scope>NUCLEOTIDE SEQUENCE [LARGE SCALE GENOMIC DNA]</scope>
    <source>
        <strain evidence="2">cv. PA1801</strain>
    </source>
</reference>
<dbReference type="EMBL" id="SMMG02000006">
    <property type="protein sequence ID" value="KAA3470594.1"/>
    <property type="molecule type" value="Genomic_DNA"/>
</dbReference>
<name>A0A5B6VNJ5_9ROSI</name>
<protein>
    <submittedName>
        <fullName evidence="1">Uncharacterized protein</fullName>
    </submittedName>
</protein>
<proteinExistence type="predicted"/>
<evidence type="ECO:0000313" key="2">
    <source>
        <dbReference type="Proteomes" id="UP000325315"/>
    </source>
</evidence>
<keyword evidence="2" id="KW-1185">Reference proteome</keyword>
<gene>
    <name evidence="1" type="ORF">EPI10_016288</name>
</gene>
<dbReference type="Proteomes" id="UP000325315">
    <property type="component" value="Unassembled WGS sequence"/>
</dbReference>
<dbReference type="AlphaFoldDB" id="A0A5B6VNJ5"/>